<dbReference type="Gene3D" id="1.25.40.10">
    <property type="entry name" value="Tetratricopeptide repeat domain"/>
    <property type="match status" value="1"/>
</dbReference>
<dbReference type="Pfam" id="PF00691">
    <property type="entry name" value="OmpA"/>
    <property type="match status" value="1"/>
</dbReference>
<dbReference type="InterPro" id="IPR006664">
    <property type="entry name" value="OMP_bac"/>
</dbReference>
<dbReference type="PANTHER" id="PTHR30329:SF21">
    <property type="entry name" value="LIPOPROTEIN YIAD-RELATED"/>
    <property type="match status" value="1"/>
</dbReference>
<dbReference type="Gene3D" id="3.30.1330.60">
    <property type="entry name" value="OmpA-like domain"/>
    <property type="match status" value="1"/>
</dbReference>
<dbReference type="OrthoDB" id="9809364at2"/>
<dbReference type="SUPFAM" id="SSF48452">
    <property type="entry name" value="TPR-like"/>
    <property type="match status" value="1"/>
</dbReference>
<comment type="subcellular location">
    <subcellularLocation>
        <location evidence="1">Cell outer membrane</location>
    </subcellularLocation>
</comment>
<proteinExistence type="predicted"/>
<dbReference type="Proteomes" id="UP000249754">
    <property type="component" value="Unassembled WGS sequence"/>
</dbReference>
<dbReference type="SUPFAM" id="SSF49478">
    <property type="entry name" value="Cna protein B-type domain"/>
    <property type="match status" value="1"/>
</dbReference>
<gene>
    <name evidence="6" type="ORF">LY11_02030</name>
</gene>
<dbReference type="InterPro" id="IPR036737">
    <property type="entry name" value="OmpA-like_sf"/>
</dbReference>
<evidence type="ECO:0000256" key="2">
    <source>
        <dbReference type="ARBA" id="ARBA00023136"/>
    </source>
</evidence>
<dbReference type="CDD" id="cd07185">
    <property type="entry name" value="OmpA_C-like"/>
    <property type="match status" value="1"/>
</dbReference>
<evidence type="ECO:0000256" key="1">
    <source>
        <dbReference type="ARBA" id="ARBA00004442"/>
    </source>
</evidence>
<dbReference type="InterPro" id="IPR011990">
    <property type="entry name" value="TPR-like_helical_dom_sf"/>
</dbReference>
<dbReference type="PRINTS" id="PR01021">
    <property type="entry name" value="OMPADOMAIN"/>
</dbReference>
<name>A0A327SWK0_9SPHI</name>
<keyword evidence="2 4" id="KW-0472">Membrane</keyword>
<comment type="caution">
    <text evidence="6">The sequence shown here is derived from an EMBL/GenBank/DDBJ whole genome shotgun (WGS) entry which is preliminary data.</text>
</comment>
<protein>
    <submittedName>
        <fullName evidence="6">Outer membrane protein OmpA-like peptidoglycan-associated protein</fullName>
    </submittedName>
</protein>
<dbReference type="InterPro" id="IPR050330">
    <property type="entry name" value="Bact_OuterMem_StrucFunc"/>
</dbReference>
<sequence length="651" mass="71803">MKTIQSGIVIAILLLTLTVKAQYVLKEADTQFELFNYNKAVELYQKAYHKKKTLHAVQRLAASYRLMDNYSEAEKWYEVAAVMPESPAENTLYYAKALQSNSKFAEARTAYQKYISLKPEVSTAQQQVWLTSCDSAQYWIKNPVPVTLVNEKGLNSSGSDWAAVTYQQGVVFTSDRNFTGSTKGVKSKPFLKFDGSTKLPDPASYGWTGNEYLRLYEKTGLNDSLKVFALNAETNYHIGAASFTADGQTVYFTLTRIPKKIIRQKGAPGTINLEIYSSSKDASGNWGKPVPFKYNKVNEWSVGDPAISADGGQLYFVSTMPGGKGGTDIYSVRKNADGSWADAVNVTAVNTDGNERNPFAADDGYFYFSSDGLIGMGGLDIYKAKLTSAGLNKPVNMGYPVNSPQDDFAFNQSLKGTGYMASNRPGGTGNDDIYSFTTQTIMYFKLEGTVYDRKTNQPVGGAVVTLTKQGGGNLTAVTTSLGTFKFNLDQAADYTLKGEKANYSSDVVRVTTVNLNSSSTLVQDLFLETIVLNKPVRIENIYYDFDKSNIRPDAARELDKLVSTMKTNETIGVELSSYTDSRGPDVYNLWLSQKRANSAVQYIISRGIDQSRITGHGYGETQLLNRCANGVKCTEAMHQLNRRTTFKVVSQ</sequence>
<evidence type="ECO:0000259" key="5">
    <source>
        <dbReference type="PROSITE" id="PS51123"/>
    </source>
</evidence>
<accession>A0A327SWK0</accession>
<evidence type="ECO:0000313" key="6">
    <source>
        <dbReference type="EMBL" id="RAJ31873.1"/>
    </source>
</evidence>
<dbReference type="PANTHER" id="PTHR30329">
    <property type="entry name" value="STATOR ELEMENT OF FLAGELLAR MOTOR COMPLEX"/>
    <property type="match status" value="1"/>
</dbReference>
<dbReference type="SUPFAM" id="SSF82171">
    <property type="entry name" value="DPP6 N-terminal domain-like"/>
    <property type="match status" value="1"/>
</dbReference>
<dbReference type="InterPro" id="IPR011659">
    <property type="entry name" value="WD40"/>
</dbReference>
<dbReference type="Pfam" id="PF13620">
    <property type="entry name" value="CarboxypepD_reg"/>
    <property type="match status" value="1"/>
</dbReference>
<evidence type="ECO:0000256" key="4">
    <source>
        <dbReference type="PROSITE-ProRule" id="PRU00473"/>
    </source>
</evidence>
<dbReference type="GO" id="GO:0009279">
    <property type="term" value="C:cell outer membrane"/>
    <property type="evidence" value="ECO:0007669"/>
    <property type="project" value="UniProtKB-SubCell"/>
</dbReference>
<dbReference type="Gene3D" id="2.60.40.1120">
    <property type="entry name" value="Carboxypeptidase-like, regulatory domain"/>
    <property type="match status" value="1"/>
</dbReference>
<evidence type="ECO:0000256" key="3">
    <source>
        <dbReference type="ARBA" id="ARBA00023237"/>
    </source>
</evidence>
<dbReference type="SUPFAM" id="SSF103088">
    <property type="entry name" value="OmpA-like"/>
    <property type="match status" value="1"/>
</dbReference>
<dbReference type="AlphaFoldDB" id="A0A327SWK0"/>
<dbReference type="RefSeq" id="WP_111633571.1">
    <property type="nucleotide sequence ID" value="NZ_QLLR01000007.1"/>
</dbReference>
<evidence type="ECO:0000313" key="7">
    <source>
        <dbReference type="Proteomes" id="UP000249754"/>
    </source>
</evidence>
<feature type="domain" description="OmpA-like" evidence="5">
    <location>
        <begin position="530"/>
        <end position="651"/>
    </location>
</feature>
<reference evidence="6 7" key="1">
    <citation type="submission" date="2018-06" db="EMBL/GenBank/DDBJ databases">
        <title>Genomic Encyclopedia of Archaeal and Bacterial Type Strains, Phase II (KMG-II): from individual species to whole genera.</title>
        <authorList>
            <person name="Goeker M."/>
        </authorList>
    </citation>
    <scope>NUCLEOTIDE SEQUENCE [LARGE SCALE GENOMIC DNA]</scope>
    <source>
        <strain evidence="6 7">DSM 14825</strain>
    </source>
</reference>
<dbReference type="Pfam" id="PF07676">
    <property type="entry name" value="PD40"/>
    <property type="match status" value="3"/>
</dbReference>
<keyword evidence="3" id="KW-0998">Cell outer membrane</keyword>
<dbReference type="EMBL" id="QLLR01000007">
    <property type="protein sequence ID" value="RAJ31873.1"/>
    <property type="molecule type" value="Genomic_DNA"/>
</dbReference>
<dbReference type="PROSITE" id="PS51123">
    <property type="entry name" value="OMPA_2"/>
    <property type="match status" value="1"/>
</dbReference>
<organism evidence="6 7">
    <name type="scientific">Pedobacter cryoconitis</name>
    <dbReference type="NCBI Taxonomy" id="188932"/>
    <lineage>
        <taxon>Bacteria</taxon>
        <taxon>Pseudomonadati</taxon>
        <taxon>Bacteroidota</taxon>
        <taxon>Sphingobacteriia</taxon>
        <taxon>Sphingobacteriales</taxon>
        <taxon>Sphingobacteriaceae</taxon>
        <taxon>Pedobacter</taxon>
    </lineage>
</organism>
<dbReference type="InterPro" id="IPR006665">
    <property type="entry name" value="OmpA-like"/>
</dbReference>